<dbReference type="GO" id="GO:0008270">
    <property type="term" value="F:zinc ion binding"/>
    <property type="evidence" value="ECO:0007669"/>
    <property type="project" value="InterPro"/>
</dbReference>
<dbReference type="SUPFAM" id="SSF55486">
    <property type="entry name" value="Metalloproteases ('zincins'), catalytic domain"/>
    <property type="match status" value="1"/>
</dbReference>
<dbReference type="GO" id="GO:0004222">
    <property type="term" value="F:metalloendopeptidase activity"/>
    <property type="evidence" value="ECO:0007669"/>
    <property type="project" value="InterPro"/>
</dbReference>
<sequence>MGAAASDTYSRAARRSSGICEMKAAGPAFAGPAAAISPQPEEIGARWSWGGLVRWRQATYGARDSAVGPGETHMPYLHSHRMLAVAGATCLAATAVFAVPATAEKPRSGSSTGTGQVFKVNPVQSSGDQSLTDQKDAAGAVPGSAYAQVQLRNLDGSGRLIGRWVNVRSSTGDAAYSPTNTFLYNRHDDRFEQVMAYFWVNEAQEYLQSLGFGSSLRPVNAESQDVRLNQYGIDNSFSWDKHDYIRLGKGGVDDAEDAEVIVHEYGHAVHDAQVPGYGASLDAGAIGEAFGDYLAVTVGLSTASRYGWPVLAPEPCVADWDSISYTSTVPHCLRRIDSGLVLEDRRNQVHYDGMIWSQALWDIRQRYVALGLTTRDWDRTLIDSQFGYAPDTSFSEAAEVTYQKALDTQGAAVAAAVRAGFAARHIYF</sequence>
<feature type="region of interest" description="Disordered" evidence="1">
    <location>
        <begin position="103"/>
        <end position="137"/>
    </location>
</feature>
<gene>
    <name evidence="2" type="ORF">NOCA2400002</name>
</gene>
<reference evidence="2" key="1">
    <citation type="submission" date="2015-08" db="EMBL/GenBank/DDBJ databases">
        <authorList>
            <person name="Babu N.S."/>
            <person name="Beckwith C.J."/>
            <person name="Beseler K.G."/>
            <person name="Brison A."/>
            <person name="Carone J.V."/>
            <person name="Caskin T.P."/>
            <person name="Diamond M."/>
            <person name="Durham M.E."/>
            <person name="Foxe J.M."/>
            <person name="Go M."/>
            <person name="Henderson B.A."/>
            <person name="Jones I.B."/>
            <person name="McGettigan J.A."/>
            <person name="Micheletti S.J."/>
            <person name="Nasrallah M.E."/>
            <person name="Ortiz D."/>
            <person name="Piller C.R."/>
            <person name="Privatt S.R."/>
            <person name="Schneider S.L."/>
            <person name="Sharp S."/>
            <person name="Smith T.C."/>
            <person name="Stanton J.D."/>
            <person name="Ullery H.E."/>
            <person name="Wilson R.J."/>
            <person name="Serrano M.G."/>
            <person name="Buck G."/>
            <person name="Lee V."/>
            <person name="Wang Y."/>
            <person name="Carvalho R."/>
            <person name="Voegtly L."/>
            <person name="Shi R."/>
            <person name="Duckworth R."/>
            <person name="Johnson A."/>
            <person name="Loviza R."/>
            <person name="Walstead R."/>
            <person name="Shah Z."/>
            <person name="Kiflezghi M."/>
            <person name="Wade K."/>
            <person name="Ball S.L."/>
            <person name="Bradley K.W."/>
            <person name="Asai D.J."/>
            <person name="Bowman C.A."/>
            <person name="Russell D.A."/>
            <person name="Pope W.H."/>
            <person name="Jacobs-Sera D."/>
            <person name="Hendrix R.W."/>
            <person name="Hatfull G.F."/>
        </authorList>
    </citation>
    <scope>NUCLEOTIDE SEQUENCE</scope>
</reference>
<dbReference type="AlphaFoldDB" id="A0A2P2C5P1"/>
<name>A0A2P2C5P1_9ZZZZ</name>
<feature type="compositionally biased region" description="Polar residues" evidence="1">
    <location>
        <begin position="122"/>
        <end position="132"/>
    </location>
</feature>
<dbReference type="Pfam" id="PF02128">
    <property type="entry name" value="Peptidase_M36"/>
    <property type="match status" value="1"/>
</dbReference>
<accession>A0A2P2C5P1</accession>
<dbReference type="EMBL" id="CZKA01000035">
    <property type="protein sequence ID" value="CUR57337.1"/>
    <property type="molecule type" value="Genomic_DNA"/>
</dbReference>
<protein>
    <submittedName>
        <fullName evidence="2">Bacillolysin</fullName>
    </submittedName>
</protein>
<organism evidence="2">
    <name type="scientific">metagenome</name>
    <dbReference type="NCBI Taxonomy" id="256318"/>
    <lineage>
        <taxon>unclassified sequences</taxon>
        <taxon>metagenomes</taxon>
    </lineage>
</organism>
<dbReference type="InterPro" id="IPR027268">
    <property type="entry name" value="Peptidase_M4/M1_CTD_sf"/>
</dbReference>
<dbReference type="GO" id="GO:0005615">
    <property type="term" value="C:extracellular space"/>
    <property type="evidence" value="ECO:0007669"/>
    <property type="project" value="InterPro"/>
</dbReference>
<evidence type="ECO:0000313" key="2">
    <source>
        <dbReference type="EMBL" id="CUR57337.1"/>
    </source>
</evidence>
<proteinExistence type="predicted"/>
<dbReference type="Gene3D" id="1.10.390.10">
    <property type="entry name" value="Neutral Protease Domain 2"/>
    <property type="match status" value="1"/>
</dbReference>
<evidence type="ECO:0000256" key="1">
    <source>
        <dbReference type="SAM" id="MobiDB-lite"/>
    </source>
</evidence>
<dbReference type="InterPro" id="IPR001842">
    <property type="entry name" value="Peptidase_M36"/>
</dbReference>